<dbReference type="AlphaFoldDB" id="A0A9P5YWC0"/>
<proteinExistence type="predicted"/>
<evidence type="ECO:0000256" key="1">
    <source>
        <dbReference type="SAM" id="MobiDB-lite"/>
    </source>
</evidence>
<evidence type="ECO:0000313" key="3">
    <source>
        <dbReference type="Proteomes" id="UP000807469"/>
    </source>
</evidence>
<protein>
    <submittedName>
        <fullName evidence="2">Uncharacterized protein</fullName>
    </submittedName>
</protein>
<keyword evidence="3" id="KW-1185">Reference proteome</keyword>
<gene>
    <name evidence="2" type="ORF">BDN70DRAFT_147824</name>
</gene>
<organism evidence="2 3">
    <name type="scientific">Pholiota conissans</name>
    <dbReference type="NCBI Taxonomy" id="109636"/>
    <lineage>
        <taxon>Eukaryota</taxon>
        <taxon>Fungi</taxon>
        <taxon>Dikarya</taxon>
        <taxon>Basidiomycota</taxon>
        <taxon>Agaricomycotina</taxon>
        <taxon>Agaricomycetes</taxon>
        <taxon>Agaricomycetidae</taxon>
        <taxon>Agaricales</taxon>
        <taxon>Agaricineae</taxon>
        <taxon>Strophariaceae</taxon>
        <taxon>Pholiota</taxon>
    </lineage>
</organism>
<dbReference type="OrthoDB" id="5570013at2759"/>
<dbReference type="EMBL" id="MU155279">
    <property type="protein sequence ID" value="KAF9476877.1"/>
    <property type="molecule type" value="Genomic_DNA"/>
</dbReference>
<feature type="region of interest" description="Disordered" evidence="1">
    <location>
        <begin position="324"/>
        <end position="362"/>
    </location>
</feature>
<accession>A0A9P5YWC0</accession>
<sequence length="378" mass="40401">MSKNFDIGDRYEIPSDIVVENCIKGAGWSRREDAGYLSSATATFDIDLSADNIYLLSRGCFSSGTVNVTTSSEQPKETATIDVVAEYRGEGMLDLARVCLTSRLQNQKGVGIFTPMWRRAPHRHDETILGFKTTITLPEGVSISGFETDVPNTPQTIGDLASVSFTAVSLKGTNAPITVEALSAVKGHVYTTNAGIRGSFNTTSSLILDTINGPIYARVGLRDEGERPTLVASTMNAHFDGKLSLTTPSGKGGNFSVDTTTTNSRLSVSFLDAPLDSGLKYYAGSTNGRVDVTLHPTYEGDFDILTSTFSKSLVKFFPGPDPSGRGRYRAASVHSDKGSDSGQTIWEDPKKPGHGRKGSGNVFMSTSNAAIVLNIQGL</sequence>
<dbReference type="Proteomes" id="UP000807469">
    <property type="component" value="Unassembled WGS sequence"/>
</dbReference>
<name>A0A9P5YWC0_9AGAR</name>
<reference evidence="2" key="1">
    <citation type="submission" date="2020-11" db="EMBL/GenBank/DDBJ databases">
        <authorList>
            <consortium name="DOE Joint Genome Institute"/>
            <person name="Ahrendt S."/>
            <person name="Riley R."/>
            <person name="Andreopoulos W."/>
            <person name="Labutti K."/>
            <person name="Pangilinan J."/>
            <person name="Ruiz-Duenas F.J."/>
            <person name="Barrasa J.M."/>
            <person name="Sanchez-Garcia M."/>
            <person name="Camarero S."/>
            <person name="Miyauchi S."/>
            <person name="Serrano A."/>
            <person name="Linde D."/>
            <person name="Babiker R."/>
            <person name="Drula E."/>
            <person name="Ayuso-Fernandez I."/>
            <person name="Pacheco R."/>
            <person name="Padilla G."/>
            <person name="Ferreira P."/>
            <person name="Barriuso J."/>
            <person name="Kellner H."/>
            <person name="Castanera R."/>
            <person name="Alfaro M."/>
            <person name="Ramirez L."/>
            <person name="Pisabarro A.G."/>
            <person name="Kuo A."/>
            <person name="Tritt A."/>
            <person name="Lipzen A."/>
            <person name="He G."/>
            <person name="Yan M."/>
            <person name="Ng V."/>
            <person name="Cullen D."/>
            <person name="Martin F."/>
            <person name="Rosso M.-N."/>
            <person name="Henrissat B."/>
            <person name="Hibbett D."/>
            <person name="Martinez A.T."/>
            <person name="Grigoriev I.V."/>
        </authorList>
    </citation>
    <scope>NUCLEOTIDE SEQUENCE</scope>
    <source>
        <strain evidence="2">CIRM-BRFM 674</strain>
    </source>
</reference>
<comment type="caution">
    <text evidence="2">The sequence shown here is derived from an EMBL/GenBank/DDBJ whole genome shotgun (WGS) entry which is preliminary data.</text>
</comment>
<evidence type="ECO:0000313" key="2">
    <source>
        <dbReference type="EMBL" id="KAF9476877.1"/>
    </source>
</evidence>